<evidence type="ECO:0000256" key="6">
    <source>
        <dbReference type="SAM" id="Phobius"/>
    </source>
</evidence>
<organism evidence="7">
    <name type="scientific">marine metagenome</name>
    <dbReference type="NCBI Taxonomy" id="408172"/>
    <lineage>
        <taxon>unclassified sequences</taxon>
        <taxon>metagenomes</taxon>
        <taxon>ecological metagenomes</taxon>
    </lineage>
</organism>
<feature type="transmembrane region" description="Helical" evidence="6">
    <location>
        <begin position="475"/>
        <end position="495"/>
    </location>
</feature>
<dbReference type="PROSITE" id="PS50283">
    <property type="entry name" value="NA_SOLUT_SYMP_3"/>
    <property type="match status" value="1"/>
</dbReference>
<dbReference type="GO" id="GO:0005886">
    <property type="term" value="C:plasma membrane"/>
    <property type="evidence" value="ECO:0007669"/>
    <property type="project" value="TreeGrafter"/>
</dbReference>
<dbReference type="EMBL" id="UINC01000333">
    <property type="protein sequence ID" value="SUZ53488.1"/>
    <property type="molecule type" value="Genomic_DNA"/>
</dbReference>
<evidence type="ECO:0000256" key="2">
    <source>
        <dbReference type="ARBA" id="ARBA00006434"/>
    </source>
</evidence>
<feature type="transmembrane region" description="Helical" evidence="6">
    <location>
        <begin position="565"/>
        <end position="584"/>
    </location>
</feature>
<reference evidence="7" key="1">
    <citation type="submission" date="2018-05" db="EMBL/GenBank/DDBJ databases">
        <authorList>
            <person name="Lanie J.A."/>
            <person name="Ng W.-L."/>
            <person name="Kazmierczak K.M."/>
            <person name="Andrzejewski T.M."/>
            <person name="Davidsen T.M."/>
            <person name="Wayne K.J."/>
            <person name="Tettelin H."/>
            <person name="Glass J.I."/>
            <person name="Rusch D."/>
            <person name="Podicherti R."/>
            <person name="Tsui H.-C.T."/>
            <person name="Winkler M.E."/>
        </authorList>
    </citation>
    <scope>NUCLEOTIDE SEQUENCE</scope>
</reference>
<dbReference type="PANTHER" id="PTHR11819:SF77">
    <property type="entry name" value="SODIUM_GLUCOSE COTRANSPORT PROTEIN"/>
    <property type="match status" value="1"/>
</dbReference>
<feature type="transmembrane region" description="Helical" evidence="6">
    <location>
        <begin position="416"/>
        <end position="437"/>
    </location>
</feature>
<feature type="transmembrane region" description="Helical" evidence="6">
    <location>
        <begin position="186"/>
        <end position="204"/>
    </location>
</feature>
<proteinExistence type="inferred from homology"/>
<evidence type="ECO:0000256" key="3">
    <source>
        <dbReference type="ARBA" id="ARBA00022692"/>
    </source>
</evidence>
<sequence>MQLTQLDWIVVCLYIAVTLVTGLYFARRAGRQTDEFFLGGRSMPWWLLGTSMVATTFSTDTPNLVTDLVRTGGVSENWIWWAMGISGMCTVFFYAQLWRRSNILTDVGFYELRYSGRPAAFLRGFRALYLGIFFNVMIMATVTLAAIKIGGVLLGVSKYEVILIAGTVTALYSATSGLWGVVVTDLLLFIVAMTGSLAAAYYAVQQPAVGGLNGLFTNPALEGKLALLPDFTDLHSAAAIFIIPIAVQWWSTWYPGAEPGGGGYIAQRMLAAKDESHALKATLWFNLAHYALRPWPWIIVALASLIVYPTLDSIQAAFPTVDPSIVRHDLAYPAMLVFLPSGLLGLVVASLAAAYMSTISTHLNWGASYIIDDWYRRFISPDREDRHYLRLARLATIGLIILAGIVSLWLENALQAFQILLQIGAGTGLVFLLRWFWWRINAWSEISAMIISFLIAVYFQFVHTNILGLEPLEPSFQLVLGVLLTSIGWVTVTLLTPPASPETLKSFHQLIRPMGGGWRGAGLGLEPEPNGSSPTAAFLAWFLGCIAIYGALFGTGYALYGRNTLSLLCITIAALAILWLFRLLPKIDLR</sequence>
<dbReference type="InterPro" id="IPR001734">
    <property type="entry name" value="Na/solute_symporter"/>
</dbReference>
<dbReference type="AlphaFoldDB" id="A0A381NI16"/>
<dbReference type="InterPro" id="IPR038377">
    <property type="entry name" value="Na/Glc_symporter_sf"/>
</dbReference>
<feature type="transmembrane region" description="Helical" evidence="6">
    <location>
        <begin position="127"/>
        <end position="149"/>
    </location>
</feature>
<feature type="transmembrane region" description="Helical" evidence="6">
    <location>
        <begin position="449"/>
        <end position="469"/>
    </location>
</feature>
<keyword evidence="4 6" id="KW-1133">Transmembrane helix</keyword>
<feature type="transmembrane region" description="Helical" evidence="6">
    <location>
        <begin position="538"/>
        <end position="559"/>
    </location>
</feature>
<feature type="transmembrane region" description="Helical" evidence="6">
    <location>
        <begin position="78"/>
        <end position="95"/>
    </location>
</feature>
<feature type="transmembrane region" description="Helical" evidence="6">
    <location>
        <begin position="6"/>
        <end position="26"/>
    </location>
</feature>
<feature type="transmembrane region" description="Helical" evidence="6">
    <location>
        <begin position="331"/>
        <end position="355"/>
    </location>
</feature>
<dbReference type="PANTHER" id="PTHR11819">
    <property type="entry name" value="SOLUTE CARRIER FAMILY 5"/>
    <property type="match status" value="1"/>
</dbReference>
<protein>
    <recommendedName>
        <fullName evidence="8">Na+:solute symporter</fullName>
    </recommendedName>
</protein>
<dbReference type="Gene3D" id="1.20.1730.10">
    <property type="entry name" value="Sodium/glucose cotransporter"/>
    <property type="match status" value="1"/>
</dbReference>
<feature type="transmembrane region" description="Helical" evidence="6">
    <location>
        <begin position="391"/>
        <end position="410"/>
    </location>
</feature>
<evidence type="ECO:0000313" key="7">
    <source>
        <dbReference type="EMBL" id="SUZ53488.1"/>
    </source>
</evidence>
<gene>
    <name evidence="7" type="ORF">METZ01_LOCUS6342</name>
</gene>
<dbReference type="GO" id="GO:0005412">
    <property type="term" value="F:D-glucose:sodium symporter activity"/>
    <property type="evidence" value="ECO:0007669"/>
    <property type="project" value="TreeGrafter"/>
</dbReference>
<feature type="transmembrane region" description="Helical" evidence="6">
    <location>
        <begin position="294"/>
        <end position="311"/>
    </location>
</feature>
<feature type="transmembrane region" description="Helical" evidence="6">
    <location>
        <begin position="161"/>
        <end position="179"/>
    </location>
</feature>
<comment type="subcellular location">
    <subcellularLocation>
        <location evidence="1">Membrane</location>
        <topology evidence="1">Multi-pass membrane protein</topology>
    </subcellularLocation>
</comment>
<evidence type="ECO:0000256" key="1">
    <source>
        <dbReference type="ARBA" id="ARBA00004141"/>
    </source>
</evidence>
<dbReference type="Pfam" id="PF00474">
    <property type="entry name" value="SSF"/>
    <property type="match status" value="1"/>
</dbReference>
<evidence type="ECO:0008006" key="8">
    <source>
        <dbReference type="Google" id="ProtNLM"/>
    </source>
</evidence>
<comment type="similarity">
    <text evidence="2">Belongs to the sodium:solute symporter (SSF) (TC 2.A.21) family.</text>
</comment>
<keyword evidence="5 6" id="KW-0472">Membrane</keyword>
<evidence type="ECO:0000256" key="4">
    <source>
        <dbReference type="ARBA" id="ARBA00022989"/>
    </source>
</evidence>
<keyword evidence="3 6" id="KW-0812">Transmembrane</keyword>
<evidence type="ECO:0000256" key="5">
    <source>
        <dbReference type="ARBA" id="ARBA00023136"/>
    </source>
</evidence>
<name>A0A381NI16_9ZZZZ</name>
<accession>A0A381NI16</accession>
<dbReference type="CDD" id="cd11477">
    <property type="entry name" value="SLC5sbd_u1"/>
    <property type="match status" value="1"/>
</dbReference>